<comment type="caution">
    <text evidence="1">The sequence shown here is derived from an EMBL/GenBank/DDBJ whole genome shotgun (WGS) entry which is preliminary data.</text>
</comment>
<dbReference type="AlphaFoldDB" id="A0A372LP70"/>
<dbReference type="Proteomes" id="UP000264541">
    <property type="component" value="Unassembled WGS sequence"/>
</dbReference>
<reference evidence="1 2" key="1">
    <citation type="submission" date="2018-08" db="EMBL/GenBank/DDBJ databases">
        <title>Bacillus chawlae sp. nov., Bacillus glennii sp. nov., and Bacillus saganii sp. nov. Isolated from the Vehicle Assembly Building at Kennedy Space Center where the Viking Spacecraft were Assembled.</title>
        <authorList>
            <person name="Seuylemezian A."/>
            <person name="Vaishampayan P."/>
        </authorList>
    </citation>
    <scope>NUCLEOTIDE SEQUENCE [LARGE SCALE GENOMIC DNA]</scope>
    <source>
        <strain evidence="1 2">V47-23a</strain>
    </source>
</reference>
<dbReference type="OrthoDB" id="9942721at2"/>
<gene>
    <name evidence="1" type="ORF">D0469_11060</name>
</gene>
<proteinExistence type="predicted"/>
<dbReference type="RefSeq" id="WP_117326803.1">
    <property type="nucleotide sequence ID" value="NZ_QVTE01000030.1"/>
</dbReference>
<evidence type="ECO:0000313" key="2">
    <source>
        <dbReference type="Proteomes" id="UP000264541"/>
    </source>
</evidence>
<organism evidence="1 2">
    <name type="scientific">Peribacillus saganii</name>
    <dbReference type="NCBI Taxonomy" id="2303992"/>
    <lineage>
        <taxon>Bacteria</taxon>
        <taxon>Bacillati</taxon>
        <taxon>Bacillota</taxon>
        <taxon>Bacilli</taxon>
        <taxon>Bacillales</taxon>
        <taxon>Bacillaceae</taxon>
        <taxon>Peribacillus</taxon>
    </lineage>
</organism>
<name>A0A372LP70_9BACI</name>
<sequence length="76" mass="8816">MANYQGVSTEELQLQLEEARQYRTNWKNLFLQGELDGETPERIKYYNDKAESYAVEVTAIENELKMRVQGEILASA</sequence>
<protein>
    <submittedName>
        <fullName evidence="1">Uncharacterized protein</fullName>
    </submittedName>
</protein>
<keyword evidence="2" id="KW-1185">Reference proteome</keyword>
<accession>A0A372LP70</accession>
<evidence type="ECO:0000313" key="1">
    <source>
        <dbReference type="EMBL" id="RFU69012.1"/>
    </source>
</evidence>
<dbReference type="EMBL" id="QVTE01000030">
    <property type="protein sequence ID" value="RFU69012.1"/>
    <property type="molecule type" value="Genomic_DNA"/>
</dbReference>